<evidence type="ECO:0000313" key="3">
    <source>
        <dbReference type="Proteomes" id="UP000059680"/>
    </source>
</evidence>
<dbReference type="PaxDb" id="39947-A0A0P0XMJ0"/>
<organism evidence="2 3">
    <name type="scientific">Oryza sativa subsp. japonica</name>
    <name type="common">Rice</name>
    <dbReference type="NCBI Taxonomy" id="39947"/>
    <lineage>
        <taxon>Eukaryota</taxon>
        <taxon>Viridiplantae</taxon>
        <taxon>Streptophyta</taxon>
        <taxon>Embryophyta</taxon>
        <taxon>Tracheophyta</taxon>
        <taxon>Spermatophyta</taxon>
        <taxon>Magnoliopsida</taxon>
        <taxon>Liliopsida</taxon>
        <taxon>Poales</taxon>
        <taxon>Poaceae</taxon>
        <taxon>BOP clade</taxon>
        <taxon>Oryzoideae</taxon>
        <taxon>Oryzeae</taxon>
        <taxon>Oryzinae</taxon>
        <taxon>Oryza</taxon>
        <taxon>Oryza sativa</taxon>
    </lineage>
</organism>
<evidence type="ECO:0000313" key="2">
    <source>
        <dbReference type="EMBL" id="BAT07873.1"/>
    </source>
</evidence>
<dbReference type="EMBL" id="AP014965">
    <property type="protein sequence ID" value="BAT07873.1"/>
    <property type="molecule type" value="Genomic_DNA"/>
</dbReference>
<sequence length="109" mass="12159">MPSFLPTTANFATALITCSAHLQIKNYSEIISTRWFRGVVGYHRPEDNGEAPEHLRRTWKRRQTAERASMAEIGTVREGLYAGGQAGEKLTSKTTRLVDSISAQPGWHS</sequence>
<dbReference type="Proteomes" id="UP000059680">
    <property type="component" value="Chromosome 9"/>
</dbReference>
<accession>A0A0P0XMJ0</accession>
<gene>
    <name evidence="2" type="ordered locus">Os09g0384450</name>
    <name evidence="2" type="ORF">OSNPB_090384450</name>
</gene>
<name>A0A0P0XMJ0_ORYSJ</name>
<dbReference type="AlphaFoldDB" id="A0A0P0XMJ0"/>
<evidence type="ECO:0000256" key="1">
    <source>
        <dbReference type="SAM" id="MobiDB-lite"/>
    </source>
</evidence>
<protein>
    <submittedName>
        <fullName evidence="2">Os09g0384450 protein</fullName>
    </submittedName>
</protein>
<reference evidence="2 3" key="3">
    <citation type="journal article" date="2013" name="Rice">
        <title>Improvement of the Oryza sativa Nipponbare reference genome using next generation sequence and optical map data.</title>
        <authorList>
            <person name="Kawahara Y."/>
            <person name="de la Bastide M."/>
            <person name="Hamilton J.P."/>
            <person name="Kanamori H."/>
            <person name="McCombie W.R."/>
            <person name="Ouyang S."/>
            <person name="Schwartz D.C."/>
            <person name="Tanaka T."/>
            <person name="Wu J."/>
            <person name="Zhou S."/>
            <person name="Childs K.L."/>
            <person name="Davidson R.M."/>
            <person name="Lin H."/>
            <person name="Quesada-Ocampo L."/>
            <person name="Vaillancourt B."/>
            <person name="Sakai H."/>
            <person name="Lee S.S."/>
            <person name="Kim J."/>
            <person name="Numa H."/>
            <person name="Itoh T."/>
            <person name="Buell C.R."/>
            <person name="Matsumoto T."/>
        </authorList>
    </citation>
    <scope>NUCLEOTIDE SEQUENCE [LARGE SCALE GENOMIC DNA]</scope>
    <source>
        <strain evidence="3">cv. Nipponbare</strain>
    </source>
</reference>
<dbReference type="InParanoid" id="A0A0P0XMJ0"/>
<keyword evidence="3" id="KW-1185">Reference proteome</keyword>
<feature type="region of interest" description="Disordered" evidence="1">
    <location>
        <begin position="43"/>
        <end position="67"/>
    </location>
</feature>
<feature type="compositionally biased region" description="Basic and acidic residues" evidence="1">
    <location>
        <begin position="43"/>
        <end position="56"/>
    </location>
</feature>
<reference evidence="3" key="1">
    <citation type="journal article" date="2005" name="Nature">
        <title>The map-based sequence of the rice genome.</title>
        <authorList>
            <consortium name="International rice genome sequencing project (IRGSP)"/>
            <person name="Matsumoto T."/>
            <person name="Wu J."/>
            <person name="Kanamori H."/>
            <person name="Katayose Y."/>
            <person name="Fujisawa M."/>
            <person name="Namiki N."/>
            <person name="Mizuno H."/>
            <person name="Yamamoto K."/>
            <person name="Antonio B.A."/>
            <person name="Baba T."/>
            <person name="Sakata K."/>
            <person name="Nagamura Y."/>
            <person name="Aoki H."/>
            <person name="Arikawa K."/>
            <person name="Arita K."/>
            <person name="Bito T."/>
            <person name="Chiden Y."/>
            <person name="Fujitsuka N."/>
            <person name="Fukunaka R."/>
            <person name="Hamada M."/>
            <person name="Harada C."/>
            <person name="Hayashi A."/>
            <person name="Hijishita S."/>
            <person name="Honda M."/>
            <person name="Hosokawa S."/>
            <person name="Ichikawa Y."/>
            <person name="Idonuma A."/>
            <person name="Iijima M."/>
            <person name="Ikeda M."/>
            <person name="Ikeno M."/>
            <person name="Ito K."/>
            <person name="Ito S."/>
            <person name="Ito T."/>
            <person name="Ito Y."/>
            <person name="Ito Y."/>
            <person name="Iwabuchi A."/>
            <person name="Kamiya K."/>
            <person name="Karasawa W."/>
            <person name="Kurita K."/>
            <person name="Katagiri S."/>
            <person name="Kikuta A."/>
            <person name="Kobayashi H."/>
            <person name="Kobayashi N."/>
            <person name="Machita K."/>
            <person name="Maehara T."/>
            <person name="Masukawa M."/>
            <person name="Mizubayashi T."/>
            <person name="Mukai Y."/>
            <person name="Nagasaki H."/>
            <person name="Nagata Y."/>
            <person name="Naito S."/>
            <person name="Nakashima M."/>
            <person name="Nakama Y."/>
            <person name="Nakamichi Y."/>
            <person name="Nakamura M."/>
            <person name="Meguro A."/>
            <person name="Negishi M."/>
            <person name="Ohta I."/>
            <person name="Ohta T."/>
            <person name="Okamoto M."/>
            <person name="Ono N."/>
            <person name="Saji S."/>
            <person name="Sakaguchi M."/>
            <person name="Sakai K."/>
            <person name="Shibata M."/>
            <person name="Shimokawa T."/>
            <person name="Song J."/>
            <person name="Takazaki Y."/>
            <person name="Terasawa K."/>
            <person name="Tsugane M."/>
            <person name="Tsuji K."/>
            <person name="Ueda S."/>
            <person name="Waki K."/>
            <person name="Yamagata H."/>
            <person name="Yamamoto M."/>
            <person name="Yamamoto S."/>
            <person name="Yamane H."/>
            <person name="Yoshiki S."/>
            <person name="Yoshihara R."/>
            <person name="Yukawa K."/>
            <person name="Zhong H."/>
            <person name="Yano M."/>
            <person name="Yuan Q."/>
            <person name="Ouyang S."/>
            <person name="Liu J."/>
            <person name="Jones K.M."/>
            <person name="Gansberger K."/>
            <person name="Moffat K."/>
            <person name="Hill J."/>
            <person name="Bera J."/>
            <person name="Fadrosh D."/>
            <person name="Jin S."/>
            <person name="Johri S."/>
            <person name="Kim M."/>
            <person name="Overton L."/>
            <person name="Reardon M."/>
            <person name="Tsitrin T."/>
            <person name="Vuong H."/>
            <person name="Weaver B."/>
            <person name="Ciecko A."/>
            <person name="Tallon L."/>
            <person name="Jackson J."/>
            <person name="Pai G."/>
            <person name="Aken S.V."/>
            <person name="Utterback T."/>
            <person name="Reidmuller S."/>
            <person name="Feldblyum T."/>
            <person name="Hsiao J."/>
            <person name="Zismann V."/>
            <person name="Iobst S."/>
            <person name="de Vazeille A.R."/>
            <person name="Buell C.R."/>
            <person name="Ying K."/>
            <person name="Li Y."/>
            <person name="Lu T."/>
            <person name="Huang Y."/>
            <person name="Zhao Q."/>
            <person name="Feng Q."/>
            <person name="Zhang L."/>
            <person name="Zhu J."/>
            <person name="Weng Q."/>
            <person name="Mu J."/>
            <person name="Lu Y."/>
            <person name="Fan D."/>
            <person name="Liu Y."/>
            <person name="Guan J."/>
            <person name="Zhang Y."/>
            <person name="Yu S."/>
            <person name="Liu X."/>
            <person name="Zhang Y."/>
            <person name="Hong G."/>
            <person name="Han B."/>
            <person name="Choisne N."/>
            <person name="Demange N."/>
            <person name="Orjeda G."/>
            <person name="Samain S."/>
            <person name="Cattolico L."/>
            <person name="Pelletier E."/>
            <person name="Couloux A."/>
            <person name="Segurens B."/>
            <person name="Wincker P."/>
            <person name="D'Hont A."/>
            <person name="Scarpelli C."/>
            <person name="Weissenbach J."/>
            <person name="Salanoubat M."/>
            <person name="Quetier F."/>
            <person name="Yu Y."/>
            <person name="Kim H.R."/>
            <person name="Rambo T."/>
            <person name="Currie J."/>
            <person name="Collura K."/>
            <person name="Luo M."/>
            <person name="Yang T."/>
            <person name="Ammiraju J.S.S."/>
            <person name="Engler F."/>
            <person name="Soderlund C."/>
            <person name="Wing R.A."/>
            <person name="Palmer L.E."/>
            <person name="de la Bastide M."/>
            <person name="Spiegel L."/>
            <person name="Nascimento L."/>
            <person name="Zutavern T."/>
            <person name="O'Shaughnessy A."/>
            <person name="Dike S."/>
            <person name="Dedhia N."/>
            <person name="Preston R."/>
            <person name="Balija V."/>
            <person name="McCombie W.R."/>
            <person name="Chow T."/>
            <person name="Chen H."/>
            <person name="Chung M."/>
            <person name="Chen C."/>
            <person name="Shaw J."/>
            <person name="Wu H."/>
            <person name="Hsiao K."/>
            <person name="Chao Y."/>
            <person name="Chu M."/>
            <person name="Cheng C."/>
            <person name="Hour A."/>
            <person name="Lee P."/>
            <person name="Lin S."/>
            <person name="Lin Y."/>
            <person name="Liou J."/>
            <person name="Liu S."/>
            <person name="Hsing Y."/>
            <person name="Raghuvanshi S."/>
            <person name="Mohanty A."/>
            <person name="Bharti A.K."/>
            <person name="Gaur A."/>
            <person name="Gupta V."/>
            <person name="Kumar D."/>
            <person name="Ravi V."/>
            <person name="Vij S."/>
            <person name="Kapur A."/>
            <person name="Khurana P."/>
            <person name="Khurana P."/>
            <person name="Khurana J.P."/>
            <person name="Tyagi A.K."/>
            <person name="Gaikwad K."/>
            <person name="Singh A."/>
            <person name="Dalal V."/>
            <person name="Srivastava S."/>
            <person name="Dixit A."/>
            <person name="Pal A.K."/>
            <person name="Ghazi I.A."/>
            <person name="Yadav M."/>
            <person name="Pandit A."/>
            <person name="Bhargava A."/>
            <person name="Sureshbabu K."/>
            <person name="Batra K."/>
            <person name="Sharma T.R."/>
            <person name="Mohapatra T."/>
            <person name="Singh N.K."/>
            <person name="Messing J."/>
            <person name="Nelson A.B."/>
            <person name="Fuks G."/>
            <person name="Kavchok S."/>
            <person name="Keizer G."/>
            <person name="Linton E."/>
            <person name="Llaca V."/>
            <person name="Song R."/>
            <person name="Tanyolac B."/>
            <person name="Young S."/>
            <person name="Ho-Il K."/>
            <person name="Hahn J.H."/>
            <person name="Sangsakoo G."/>
            <person name="Vanavichit A."/>
            <person name="de Mattos Luiz.A.T."/>
            <person name="Zimmer P.D."/>
            <person name="Malone G."/>
            <person name="Dellagostin O."/>
            <person name="de Oliveira A.C."/>
            <person name="Bevan M."/>
            <person name="Bancroft I."/>
            <person name="Minx P."/>
            <person name="Cordum H."/>
            <person name="Wilson R."/>
            <person name="Cheng Z."/>
            <person name="Jin W."/>
            <person name="Jiang J."/>
            <person name="Leong S.A."/>
            <person name="Iwama H."/>
            <person name="Gojobori T."/>
            <person name="Itoh T."/>
            <person name="Niimura Y."/>
            <person name="Fujii Y."/>
            <person name="Habara T."/>
            <person name="Sakai H."/>
            <person name="Sato Y."/>
            <person name="Wilson G."/>
            <person name="Kumar K."/>
            <person name="McCouch S."/>
            <person name="Juretic N."/>
            <person name="Hoen D."/>
            <person name="Wright S."/>
            <person name="Bruskiewich R."/>
            <person name="Bureau T."/>
            <person name="Miyao A."/>
            <person name="Hirochika H."/>
            <person name="Nishikawa T."/>
            <person name="Kadowaki K."/>
            <person name="Sugiura M."/>
            <person name="Burr B."/>
            <person name="Sasaki T."/>
        </authorList>
    </citation>
    <scope>NUCLEOTIDE SEQUENCE [LARGE SCALE GENOMIC DNA]</scope>
    <source>
        <strain evidence="3">cv. Nipponbare</strain>
    </source>
</reference>
<reference evidence="2 3" key="2">
    <citation type="journal article" date="2013" name="Plant Cell Physiol.">
        <title>Rice Annotation Project Database (RAP-DB): an integrative and interactive database for rice genomics.</title>
        <authorList>
            <person name="Sakai H."/>
            <person name="Lee S.S."/>
            <person name="Tanaka T."/>
            <person name="Numa H."/>
            <person name="Kim J."/>
            <person name="Kawahara Y."/>
            <person name="Wakimoto H."/>
            <person name="Yang C.C."/>
            <person name="Iwamoto M."/>
            <person name="Abe T."/>
            <person name="Yamada Y."/>
            <person name="Muto A."/>
            <person name="Inokuchi H."/>
            <person name="Ikemura T."/>
            <person name="Matsumoto T."/>
            <person name="Sasaki T."/>
            <person name="Itoh T."/>
        </authorList>
    </citation>
    <scope>NUCLEOTIDE SEQUENCE [LARGE SCALE GENOMIC DNA]</scope>
    <source>
        <strain evidence="3">cv. Nipponbare</strain>
    </source>
</reference>
<proteinExistence type="predicted"/>